<feature type="transmembrane region" description="Helical" evidence="1">
    <location>
        <begin position="148"/>
        <end position="169"/>
    </location>
</feature>
<dbReference type="AlphaFoldDB" id="A0A918U519"/>
<dbReference type="Pfam" id="PF09990">
    <property type="entry name" value="DUF2231"/>
    <property type="match status" value="1"/>
</dbReference>
<organism evidence="3 4">
    <name type="scientific">Streptomyces fructofermentans</name>
    <dbReference type="NCBI Taxonomy" id="152141"/>
    <lineage>
        <taxon>Bacteria</taxon>
        <taxon>Bacillati</taxon>
        <taxon>Actinomycetota</taxon>
        <taxon>Actinomycetes</taxon>
        <taxon>Kitasatosporales</taxon>
        <taxon>Streptomycetaceae</taxon>
        <taxon>Streptomyces</taxon>
    </lineage>
</organism>
<feature type="domain" description="DUF2231" evidence="2">
    <location>
        <begin position="53"/>
        <end position="170"/>
    </location>
</feature>
<feature type="transmembrane region" description="Helical" evidence="1">
    <location>
        <begin position="116"/>
        <end position="136"/>
    </location>
</feature>
<evidence type="ECO:0000256" key="1">
    <source>
        <dbReference type="SAM" id="Phobius"/>
    </source>
</evidence>
<accession>A0A918U519</accession>
<keyword evidence="1" id="KW-0812">Transmembrane</keyword>
<name>A0A918U519_9ACTN</name>
<sequence length="186" mass="19440">MPSHPVEQNLIPWLLERLEQEAGADPLIDALRTRIQSVSLGRVRDGLRGKWVGHPVHPLMVQVPIGSWLSAAVLDLCPGRSREAGLLIGVGLAAVGPAVLTGAVDWAELGQRQQRVGIVHALANTMAAGLYAASLVCRVKGHPTAGRAFGFVGLTAVGAGGLLGGHMTFHRADGADHAEEALDVLP</sequence>
<evidence type="ECO:0000313" key="4">
    <source>
        <dbReference type="Proteomes" id="UP000645555"/>
    </source>
</evidence>
<dbReference type="InterPro" id="IPR019251">
    <property type="entry name" value="DUF2231_TM"/>
</dbReference>
<dbReference type="Proteomes" id="UP000645555">
    <property type="component" value="Unassembled WGS sequence"/>
</dbReference>
<gene>
    <name evidence="3" type="ORF">GCM10010515_72470</name>
</gene>
<evidence type="ECO:0000313" key="3">
    <source>
        <dbReference type="EMBL" id="GGX95331.1"/>
    </source>
</evidence>
<evidence type="ECO:0000259" key="2">
    <source>
        <dbReference type="Pfam" id="PF09990"/>
    </source>
</evidence>
<keyword evidence="4" id="KW-1185">Reference proteome</keyword>
<keyword evidence="1" id="KW-1133">Transmembrane helix</keyword>
<comment type="caution">
    <text evidence="3">The sequence shown here is derived from an EMBL/GenBank/DDBJ whole genome shotgun (WGS) entry which is preliminary data.</text>
</comment>
<protein>
    <submittedName>
        <fullName evidence="3">Membrane protein</fullName>
    </submittedName>
</protein>
<feature type="transmembrane region" description="Helical" evidence="1">
    <location>
        <begin position="84"/>
        <end position="104"/>
    </location>
</feature>
<keyword evidence="1" id="KW-0472">Membrane</keyword>
<reference evidence="3" key="2">
    <citation type="submission" date="2020-09" db="EMBL/GenBank/DDBJ databases">
        <authorList>
            <person name="Sun Q."/>
            <person name="Ohkuma M."/>
        </authorList>
    </citation>
    <scope>NUCLEOTIDE SEQUENCE</scope>
    <source>
        <strain evidence="3">JCM 4956</strain>
    </source>
</reference>
<dbReference type="EMBL" id="BMWD01000043">
    <property type="protein sequence ID" value="GGX95331.1"/>
    <property type="molecule type" value="Genomic_DNA"/>
</dbReference>
<proteinExistence type="predicted"/>
<reference evidence="3" key="1">
    <citation type="journal article" date="2014" name="Int. J. Syst. Evol. Microbiol.">
        <title>Complete genome sequence of Corynebacterium casei LMG S-19264T (=DSM 44701T), isolated from a smear-ripened cheese.</title>
        <authorList>
            <consortium name="US DOE Joint Genome Institute (JGI-PGF)"/>
            <person name="Walter F."/>
            <person name="Albersmeier A."/>
            <person name="Kalinowski J."/>
            <person name="Ruckert C."/>
        </authorList>
    </citation>
    <scope>NUCLEOTIDE SEQUENCE</scope>
    <source>
        <strain evidence="3">JCM 4956</strain>
    </source>
</reference>